<dbReference type="SUPFAM" id="SSF52343">
    <property type="entry name" value="Ferredoxin reductase-like, C-terminal NADP-linked domain"/>
    <property type="match status" value="1"/>
</dbReference>
<evidence type="ECO:0000313" key="16">
    <source>
        <dbReference type="Proteomes" id="UP001610432"/>
    </source>
</evidence>
<dbReference type="GeneID" id="98150321"/>
<organism evidence="15 16">
    <name type="scientific">Aspergillus lucknowensis</name>
    <dbReference type="NCBI Taxonomy" id="176173"/>
    <lineage>
        <taxon>Eukaryota</taxon>
        <taxon>Fungi</taxon>
        <taxon>Dikarya</taxon>
        <taxon>Ascomycota</taxon>
        <taxon>Pezizomycotina</taxon>
        <taxon>Eurotiomycetes</taxon>
        <taxon>Eurotiomycetidae</taxon>
        <taxon>Eurotiales</taxon>
        <taxon>Aspergillaceae</taxon>
        <taxon>Aspergillus</taxon>
        <taxon>Aspergillus subgen. Nidulantes</taxon>
    </lineage>
</organism>
<evidence type="ECO:0000256" key="4">
    <source>
        <dbReference type="ARBA" id="ARBA00022448"/>
    </source>
</evidence>
<evidence type="ECO:0000256" key="9">
    <source>
        <dbReference type="ARBA" id="ARBA00023002"/>
    </source>
</evidence>
<dbReference type="Pfam" id="PF01794">
    <property type="entry name" value="Ferric_reduct"/>
    <property type="match status" value="1"/>
</dbReference>
<evidence type="ECO:0000256" key="2">
    <source>
        <dbReference type="ARBA" id="ARBA00006278"/>
    </source>
</evidence>
<dbReference type="PROSITE" id="PS51384">
    <property type="entry name" value="FAD_FR"/>
    <property type="match status" value="1"/>
</dbReference>
<evidence type="ECO:0000256" key="12">
    <source>
        <dbReference type="ARBA" id="ARBA00048483"/>
    </source>
</evidence>
<feature type="transmembrane region" description="Helical" evidence="13">
    <location>
        <begin position="20"/>
        <end position="45"/>
    </location>
</feature>
<dbReference type="Proteomes" id="UP001610432">
    <property type="component" value="Unassembled WGS sequence"/>
</dbReference>
<dbReference type="RefSeq" id="XP_070887116.1">
    <property type="nucleotide sequence ID" value="XM_071035249.1"/>
</dbReference>
<dbReference type="SFLD" id="SFLDS00052">
    <property type="entry name" value="Ferric_Reductase_Domain"/>
    <property type="match status" value="1"/>
</dbReference>
<comment type="similarity">
    <text evidence="2">Belongs to the ferric reductase (FRE) family.</text>
</comment>
<keyword evidence="8 13" id="KW-1133">Transmembrane helix</keyword>
<dbReference type="InterPro" id="IPR013121">
    <property type="entry name" value="Fe_red_NAD-bd_6"/>
</dbReference>
<dbReference type="Gene3D" id="3.40.50.80">
    <property type="entry name" value="Nucleotide-binding domain of ferredoxin-NADP reductase (FNR) module"/>
    <property type="match status" value="1"/>
</dbReference>
<evidence type="ECO:0000256" key="3">
    <source>
        <dbReference type="ARBA" id="ARBA00012668"/>
    </source>
</evidence>
<comment type="catalytic activity">
    <reaction evidence="12">
        <text>2 a Fe(II)-siderophore + NADP(+) + H(+) = 2 a Fe(III)-siderophore + NADPH</text>
        <dbReference type="Rhea" id="RHEA:28795"/>
        <dbReference type="Rhea" id="RHEA-COMP:11342"/>
        <dbReference type="Rhea" id="RHEA-COMP:11344"/>
        <dbReference type="ChEBI" id="CHEBI:15378"/>
        <dbReference type="ChEBI" id="CHEBI:29033"/>
        <dbReference type="ChEBI" id="CHEBI:29034"/>
        <dbReference type="ChEBI" id="CHEBI:57783"/>
        <dbReference type="ChEBI" id="CHEBI:58349"/>
        <dbReference type="EC" id="1.16.1.9"/>
    </reaction>
</comment>
<evidence type="ECO:0000256" key="13">
    <source>
        <dbReference type="SAM" id="Phobius"/>
    </source>
</evidence>
<feature type="transmembrane region" description="Helical" evidence="13">
    <location>
        <begin position="221"/>
        <end position="242"/>
    </location>
</feature>
<keyword evidence="4" id="KW-0813">Transport</keyword>
<dbReference type="InterPro" id="IPR039261">
    <property type="entry name" value="FNR_nucleotide-bd"/>
</dbReference>
<evidence type="ECO:0000256" key="5">
    <source>
        <dbReference type="ARBA" id="ARBA00022475"/>
    </source>
</evidence>
<dbReference type="Pfam" id="PF08030">
    <property type="entry name" value="NAD_binding_6"/>
    <property type="match status" value="1"/>
</dbReference>
<keyword evidence="6 13" id="KW-0812">Transmembrane</keyword>
<evidence type="ECO:0000256" key="1">
    <source>
        <dbReference type="ARBA" id="ARBA00004651"/>
    </source>
</evidence>
<keyword evidence="10" id="KW-0406">Ion transport</keyword>
<dbReference type="InterPro" id="IPR013130">
    <property type="entry name" value="Fe3_Rdtase_TM_dom"/>
</dbReference>
<evidence type="ECO:0000256" key="11">
    <source>
        <dbReference type="ARBA" id="ARBA00023136"/>
    </source>
</evidence>
<keyword evidence="9" id="KW-0560">Oxidoreductase</keyword>
<dbReference type="EMBL" id="JBFXLQ010000015">
    <property type="protein sequence ID" value="KAL2868137.1"/>
    <property type="molecule type" value="Genomic_DNA"/>
</dbReference>
<dbReference type="InterPro" id="IPR017927">
    <property type="entry name" value="FAD-bd_FR_type"/>
</dbReference>
<evidence type="ECO:0000313" key="15">
    <source>
        <dbReference type="EMBL" id="KAL2868137.1"/>
    </source>
</evidence>
<accession>A0ABR4LXQ9</accession>
<reference evidence="15 16" key="1">
    <citation type="submission" date="2024-07" db="EMBL/GenBank/DDBJ databases">
        <title>Section-level genome sequencing and comparative genomics of Aspergillus sections Usti and Cavernicolus.</title>
        <authorList>
            <consortium name="Lawrence Berkeley National Laboratory"/>
            <person name="Nybo J.L."/>
            <person name="Vesth T.C."/>
            <person name="Theobald S."/>
            <person name="Frisvad J.C."/>
            <person name="Larsen T.O."/>
            <person name="Kjaerboelling I."/>
            <person name="Rothschild-Mancinelli K."/>
            <person name="Lyhne E.K."/>
            <person name="Kogle M.E."/>
            <person name="Barry K."/>
            <person name="Clum A."/>
            <person name="Na H."/>
            <person name="Ledsgaard L."/>
            <person name="Lin J."/>
            <person name="Lipzen A."/>
            <person name="Kuo A."/>
            <person name="Riley R."/>
            <person name="Mondo S."/>
            <person name="Labutti K."/>
            <person name="Haridas S."/>
            <person name="Pangalinan J."/>
            <person name="Salamov A.A."/>
            <person name="Simmons B.A."/>
            <person name="Magnuson J.K."/>
            <person name="Chen J."/>
            <person name="Drula E."/>
            <person name="Henrissat B."/>
            <person name="Wiebenga A."/>
            <person name="Lubbers R.J."/>
            <person name="Gomes A.C."/>
            <person name="Macurrencykelacurrency M.R."/>
            <person name="Stajich J."/>
            <person name="Grigoriev I.V."/>
            <person name="Mortensen U.H."/>
            <person name="De Vries R.P."/>
            <person name="Baker S.E."/>
            <person name="Andersen M.R."/>
        </authorList>
    </citation>
    <scope>NUCLEOTIDE SEQUENCE [LARGE SCALE GENOMIC DNA]</scope>
    <source>
        <strain evidence="15 16">CBS 449.75</strain>
    </source>
</reference>
<dbReference type="InterPro" id="IPR017938">
    <property type="entry name" value="Riboflavin_synthase-like_b-brl"/>
</dbReference>
<dbReference type="SFLD" id="SFLDG01168">
    <property type="entry name" value="Ferric_reductase_subgroup_(FRE"/>
    <property type="match status" value="1"/>
</dbReference>
<keyword evidence="7" id="KW-0249">Electron transport</keyword>
<evidence type="ECO:0000259" key="14">
    <source>
        <dbReference type="PROSITE" id="PS51384"/>
    </source>
</evidence>
<dbReference type="SUPFAM" id="SSF63380">
    <property type="entry name" value="Riboflavin synthase domain-like"/>
    <property type="match status" value="1"/>
</dbReference>
<evidence type="ECO:0000256" key="10">
    <source>
        <dbReference type="ARBA" id="ARBA00023065"/>
    </source>
</evidence>
<evidence type="ECO:0000256" key="8">
    <source>
        <dbReference type="ARBA" id="ARBA00022989"/>
    </source>
</evidence>
<feature type="domain" description="FAD-binding FR-type" evidence="14">
    <location>
        <begin position="299"/>
        <end position="427"/>
    </location>
</feature>
<keyword evidence="11 13" id="KW-0472">Membrane</keyword>
<feature type="transmembrane region" description="Helical" evidence="13">
    <location>
        <begin position="182"/>
        <end position="201"/>
    </location>
</feature>
<dbReference type="PANTHER" id="PTHR32361:SF27">
    <property type="entry name" value="FAD-BINDING FR-TYPE DOMAIN-CONTAINING PROTEIN-RELATED"/>
    <property type="match status" value="1"/>
</dbReference>
<feature type="transmembrane region" description="Helical" evidence="13">
    <location>
        <begin position="142"/>
        <end position="161"/>
    </location>
</feature>
<dbReference type="EC" id="1.16.1.9" evidence="3"/>
<dbReference type="Pfam" id="PF08022">
    <property type="entry name" value="FAD_binding_8"/>
    <property type="match status" value="1"/>
</dbReference>
<dbReference type="CDD" id="cd06186">
    <property type="entry name" value="NOX_Duox_like_FAD_NADP"/>
    <property type="match status" value="1"/>
</dbReference>
<feature type="transmembrane region" description="Helical" evidence="13">
    <location>
        <begin position="110"/>
        <end position="130"/>
    </location>
</feature>
<comment type="caution">
    <text evidence="15">The sequence shown here is derived from an EMBL/GenBank/DDBJ whole genome shotgun (WGS) entry which is preliminary data.</text>
</comment>
<keyword evidence="5" id="KW-1003">Cell membrane</keyword>
<protein>
    <recommendedName>
        <fullName evidence="3">ferric-chelate reductase (NADPH)</fullName>
        <ecNumber evidence="3">1.16.1.9</ecNumber>
    </recommendedName>
</protein>
<gene>
    <name evidence="15" type="ORF">BJX67DRAFT_62190</name>
</gene>
<dbReference type="InterPro" id="IPR051410">
    <property type="entry name" value="Ferric/Cupric_Reductase"/>
</dbReference>
<evidence type="ECO:0000256" key="6">
    <source>
        <dbReference type="ARBA" id="ARBA00022692"/>
    </source>
</evidence>
<feature type="transmembrane region" description="Helical" evidence="13">
    <location>
        <begin position="275"/>
        <end position="295"/>
    </location>
</feature>
<feature type="transmembrane region" description="Helical" evidence="13">
    <location>
        <begin position="249"/>
        <end position="269"/>
    </location>
</feature>
<dbReference type="PANTHER" id="PTHR32361">
    <property type="entry name" value="FERRIC/CUPRIC REDUCTASE TRANSMEMBRANE COMPONENT"/>
    <property type="match status" value="1"/>
</dbReference>
<comment type="subcellular location">
    <subcellularLocation>
        <location evidence="1">Cell membrane</location>
        <topology evidence="1">Multi-pass membrane protein</topology>
    </subcellularLocation>
</comment>
<dbReference type="InterPro" id="IPR013112">
    <property type="entry name" value="FAD-bd_8"/>
</dbReference>
<name>A0ABR4LXQ9_9EURO</name>
<proteinExistence type="inferred from homology"/>
<evidence type="ECO:0000256" key="7">
    <source>
        <dbReference type="ARBA" id="ARBA00022982"/>
    </source>
</evidence>
<keyword evidence="16" id="KW-1185">Reference proteome</keyword>
<sequence>MGVDLLEPGEQRSHHVHPPMNISLATPLFVLAGAIAILSAFRLLLKLQHRRRLEAIIRSDDQSRFTRRNKLIASLNKHVFYAPLLSTRHSRELRLGRVHLGAVPLRMETILLTVYLGLNFAFFVSLVDWWKDYQETLYQLKYAAGHLAVMNTPVLVLTAGRNNPLIPLLRIQFDSFNLLHRWVGRLIVVSAIVHTACVIAGKVAETSVEETADDLWRVPFYIYGMIAFISFLLILIQSVSPLRHAFYEFFLHLHIVLAVAAFVGLWYHLRGLTQQYVLLATIVIWGLERAARLWSLIWRNWGKQRTVANVELLPGNVTRVNVALARNWKFKSGQYMYLYVPSLGLWTSHPFSVAWTSSEETAVVDYRDSSDSFNLLLNRNPRTTVSFLIKRRDGFTCKLLRRAIAAEEYRYRATAFAEGPFGGLHSLCSYGTVLLIAGGIGITHPMSYLHEFAEGFSARTMAVRKVSLTWVIRSLDHLSWVHPWMISLFDHPAVRSKEQYPHQSQALSLSIQVYVTDRQCSGGEYMTDGNPWALRAPPSVRVSIGFGKPCFGHIIESEKAAQVGAMAVSVCGPGGMGDDVRRSVRQAQESNTVDLYEETFTW</sequence>